<feature type="signal peptide" evidence="1">
    <location>
        <begin position="1"/>
        <end position="17"/>
    </location>
</feature>
<name>A0AAN7HK38_9PEZI</name>
<evidence type="ECO:0000313" key="3">
    <source>
        <dbReference type="Proteomes" id="UP001303647"/>
    </source>
</evidence>
<dbReference type="EMBL" id="MU857923">
    <property type="protein sequence ID" value="KAK4243004.1"/>
    <property type="molecule type" value="Genomic_DNA"/>
</dbReference>
<protein>
    <submittedName>
        <fullName evidence="2">Uncharacterized protein</fullName>
    </submittedName>
</protein>
<accession>A0AAN7HK38</accession>
<evidence type="ECO:0000256" key="1">
    <source>
        <dbReference type="SAM" id="SignalP"/>
    </source>
</evidence>
<dbReference type="Proteomes" id="UP001303647">
    <property type="component" value="Unassembled WGS sequence"/>
</dbReference>
<sequence length="62" mass="6790">MGAIVVLFDALSPASLAMLLDQSKGTVALPLGNIHSLLDVTEEEDRLIRLLHPSFREFLLDS</sequence>
<organism evidence="2 3">
    <name type="scientific">Corynascus novoguineensis</name>
    <dbReference type="NCBI Taxonomy" id="1126955"/>
    <lineage>
        <taxon>Eukaryota</taxon>
        <taxon>Fungi</taxon>
        <taxon>Dikarya</taxon>
        <taxon>Ascomycota</taxon>
        <taxon>Pezizomycotina</taxon>
        <taxon>Sordariomycetes</taxon>
        <taxon>Sordariomycetidae</taxon>
        <taxon>Sordariales</taxon>
        <taxon>Chaetomiaceae</taxon>
        <taxon>Corynascus</taxon>
    </lineage>
</organism>
<proteinExistence type="predicted"/>
<keyword evidence="1" id="KW-0732">Signal</keyword>
<keyword evidence="3" id="KW-1185">Reference proteome</keyword>
<dbReference type="AlphaFoldDB" id="A0AAN7HK38"/>
<gene>
    <name evidence="2" type="ORF">C7999DRAFT_36676</name>
</gene>
<reference evidence="2" key="1">
    <citation type="journal article" date="2023" name="Mol. Phylogenet. Evol.">
        <title>Genome-scale phylogeny and comparative genomics of the fungal order Sordariales.</title>
        <authorList>
            <person name="Hensen N."/>
            <person name="Bonometti L."/>
            <person name="Westerberg I."/>
            <person name="Brannstrom I.O."/>
            <person name="Guillou S."/>
            <person name="Cros-Aarteil S."/>
            <person name="Calhoun S."/>
            <person name="Haridas S."/>
            <person name="Kuo A."/>
            <person name="Mondo S."/>
            <person name="Pangilinan J."/>
            <person name="Riley R."/>
            <person name="LaButti K."/>
            <person name="Andreopoulos B."/>
            <person name="Lipzen A."/>
            <person name="Chen C."/>
            <person name="Yan M."/>
            <person name="Daum C."/>
            <person name="Ng V."/>
            <person name="Clum A."/>
            <person name="Steindorff A."/>
            <person name="Ohm R.A."/>
            <person name="Martin F."/>
            <person name="Silar P."/>
            <person name="Natvig D.O."/>
            <person name="Lalanne C."/>
            <person name="Gautier V."/>
            <person name="Ament-Velasquez S.L."/>
            <person name="Kruys A."/>
            <person name="Hutchinson M.I."/>
            <person name="Powell A.J."/>
            <person name="Barry K."/>
            <person name="Miller A.N."/>
            <person name="Grigoriev I.V."/>
            <person name="Debuchy R."/>
            <person name="Gladieux P."/>
            <person name="Hiltunen Thoren M."/>
            <person name="Johannesson H."/>
        </authorList>
    </citation>
    <scope>NUCLEOTIDE SEQUENCE</scope>
    <source>
        <strain evidence="2">CBS 359.72</strain>
    </source>
</reference>
<reference evidence="2" key="2">
    <citation type="submission" date="2023-05" db="EMBL/GenBank/DDBJ databases">
        <authorList>
            <consortium name="Lawrence Berkeley National Laboratory"/>
            <person name="Steindorff A."/>
            <person name="Hensen N."/>
            <person name="Bonometti L."/>
            <person name="Westerberg I."/>
            <person name="Brannstrom I.O."/>
            <person name="Guillou S."/>
            <person name="Cros-Aarteil S."/>
            <person name="Calhoun S."/>
            <person name="Haridas S."/>
            <person name="Kuo A."/>
            <person name="Mondo S."/>
            <person name="Pangilinan J."/>
            <person name="Riley R."/>
            <person name="Labutti K."/>
            <person name="Andreopoulos B."/>
            <person name="Lipzen A."/>
            <person name="Chen C."/>
            <person name="Yanf M."/>
            <person name="Daum C."/>
            <person name="Ng V."/>
            <person name="Clum A."/>
            <person name="Ohm R."/>
            <person name="Martin F."/>
            <person name="Silar P."/>
            <person name="Natvig D."/>
            <person name="Lalanne C."/>
            <person name="Gautier V."/>
            <person name="Ament-Velasquez S.L."/>
            <person name="Kruys A."/>
            <person name="Hutchinson M.I."/>
            <person name="Powell A.J."/>
            <person name="Barry K."/>
            <person name="Miller A.N."/>
            <person name="Grigoriev I.V."/>
            <person name="Debuchy R."/>
            <person name="Gladieux P."/>
            <person name="Thoren M.H."/>
            <person name="Johannesson H."/>
        </authorList>
    </citation>
    <scope>NUCLEOTIDE SEQUENCE</scope>
    <source>
        <strain evidence="2">CBS 359.72</strain>
    </source>
</reference>
<feature type="chain" id="PRO_5042951989" evidence="1">
    <location>
        <begin position="18"/>
        <end position="62"/>
    </location>
</feature>
<evidence type="ECO:0000313" key="2">
    <source>
        <dbReference type="EMBL" id="KAK4243004.1"/>
    </source>
</evidence>
<comment type="caution">
    <text evidence="2">The sequence shown here is derived from an EMBL/GenBank/DDBJ whole genome shotgun (WGS) entry which is preliminary data.</text>
</comment>